<accession>A0A816I9F1</accession>
<feature type="region of interest" description="Disordered" evidence="3">
    <location>
        <begin position="187"/>
        <end position="245"/>
    </location>
</feature>
<protein>
    <submittedName>
        <fullName evidence="6">(rape) hypothetical protein</fullName>
    </submittedName>
</protein>
<proteinExistence type="inferred from homology"/>
<dbReference type="PANTHER" id="PTHR11764">
    <property type="entry name" value="TERPENE CYCLASE/MUTASE FAMILY MEMBER"/>
    <property type="match status" value="1"/>
</dbReference>
<evidence type="ECO:0000256" key="4">
    <source>
        <dbReference type="SAM" id="Phobius"/>
    </source>
</evidence>
<sequence length="756" mass="85597">MKCSGDWSKQTTAAAVEKLRERGVEVELSCGRAVGGGIVLASCFSFAREMREVRLVRGWTIRGGRKERLEIAFDFRRDDGYSPRRTTFPVLTSATGRLTTHIILQSKVEIRMGFPKKLGKERISREFGGRFESTHLERKKIYEGHAKGADMRPPLFAELVLFQKLKVLTYGGKTDDHTVIALFSNLKNRGHGSRDDPEEREESLGRMEHSCSHNLQSLTHSKRSLSSSRPAENAHPASSSSSSYGSLTFSPTVDYLMIQQFLKEAKFEPVIPPVRIDDGEGITYEKATNALRRGVAFFSALQASDGHWPGENGGTLFLLPPLVFCLYVTGHLEEVFKAEHYKEMLRYIYCHQNEDGGWGLHIESKSFMFTTVLTTYACVFSEWVQKEDEKTRADGPGNGFLTMVILGIYDWSGTNPMPPELWLLPSCLPIHLGKLLCHTRMVYMPMSYLYGKRFVGPITPLIMQLREELYLQPYEEINWNKARRLYAKGSGSQLWETAFAMRALLASNLGVETFDVLRRRHSYIKKSLVRENPPGDFKSMYHRSSKGAWTFSDRDHGWQVSDCTAEALKCCMLLSTMPADVVGQKIDHEHLCDSVNLLLSLQSDNGGFTAWEPACAPEWLELLNPTEFFANVMAVREYLECTSSVIQALVMVKQLYPDYRNKEIIKSMEKAVQFIESKQVSDGSWYGNWGICFIYGTWFALSGLAAVGKTYNNCLSMQKGVDFLLEIQNEDGGWGESYLSCPEQVIFMSQHDQGRP</sequence>
<dbReference type="InterPro" id="IPR032696">
    <property type="entry name" value="SQ_cyclase_C"/>
</dbReference>
<comment type="similarity">
    <text evidence="1">Belongs to the terpene cyclase/mutase family.</text>
</comment>
<keyword evidence="2" id="KW-0677">Repeat</keyword>
<dbReference type="AlphaFoldDB" id="A0A816I9F1"/>
<dbReference type="EMBL" id="HG994367">
    <property type="protein sequence ID" value="CAF1706612.1"/>
    <property type="molecule type" value="Genomic_DNA"/>
</dbReference>
<name>A0A816I9F1_BRANA</name>
<evidence type="ECO:0000256" key="2">
    <source>
        <dbReference type="ARBA" id="ARBA00022737"/>
    </source>
</evidence>
<dbReference type="InterPro" id="IPR018333">
    <property type="entry name" value="Squalene_cyclase"/>
</dbReference>
<dbReference type="PANTHER" id="PTHR11764:SF52">
    <property type="entry name" value="AMYRIN SYNTHASE LUP2-RELATED"/>
    <property type="match status" value="1"/>
</dbReference>
<keyword evidence="4" id="KW-1133">Transmembrane helix</keyword>
<feature type="transmembrane region" description="Helical" evidence="4">
    <location>
        <begin position="685"/>
        <end position="707"/>
    </location>
</feature>
<dbReference type="Gene3D" id="1.50.10.20">
    <property type="match status" value="2"/>
</dbReference>
<evidence type="ECO:0000259" key="5">
    <source>
        <dbReference type="Pfam" id="PF13243"/>
    </source>
</evidence>
<dbReference type="Proteomes" id="UP001295469">
    <property type="component" value="Chromosome C03"/>
</dbReference>
<reference evidence="6" key="1">
    <citation type="submission" date="2021-01" db="EMBL/GenBank/DDBJ databases">
        <authorList>
            <consortium name="Genoscope - CEA"/>
            <person name="William W."/>
        </authorList>
    </citation>
    <scope>NUCLEOTIDE SEQUENCE</scope>
</reference>
<keyword evidence="4" id="KW-0472">Membrane</keyword>
<evidence type="ECO:0000256" key="1">
    <source>
        <dbReference type="ARBA" id="ARBA00009755"/>
    </source>
</evidence>
<dbReference type="InterPro" id="IPR008930">
    <property type="entry name" value="Terpenoid_cyclase/PrenylTrfase"/>
</dbReference>
<dbReference type="SUPFAM" id="SSF48239">
    <property type="entry name" value="Terpenoid cyclases/Protein prenyltransferases"/>
    <property type="match status" value="2"/>
</dbReference>
<dbReference type="GO" id="GO:0031559">
    <property type="term" value="F:oxidosqualene cyclase activity"/>
    <property type="evidence" value="ECO:0007669"/>
    <property type="project" value="UniProtKB-ARBA"/>
</dbReference>
<organism evidence="6">
    <name type="scientific">Brassica napus</name>
    <name type="common">Rape</name>
    <dbReference type="NCBI Taxonomy" id="3708"/>
    <lineage>
        <taxon>Eukaryota</taxon>
        <taxon>Viridiplantae</taxon>
        <taxon>Streptophyta</taxon>
        <taxon>Embryophyta</taxon>
        <taxon>Tracheophyta</taxon>
        <taxon>Spermatophyta</taxon>
        <taxon>Magnoliopsida</taxon>
        <taxon>eudicotyledons</taxon>
        <taxon>Gunneridae</taxon>
        <taxon>Pentapetalae</taxon>
        <taxon>rosids</taxon>
        <taxon>malvids</taxon>
        <taxon>Brassicales</taxon>
        <taxon>Brassicaceae</taxon>
        <taxon>Brassiceae</taxon>
        <taxon>Brassica</taxon>
    </lineage>
</organism>
<keyword evidence="4" id="KW-0812">Transmembrane</keyword>
<gene>
    <name evidence="6" type="ORF">DARMORV10_C03P59010.1</name>
</gene>
<dbReference type="GO" id="GO:0016104">
    <property type="term" value="P:triterpenoid biosynthetic process"/>
    <property type="evidence" value="ECO:0007669"/>
    <property type="project" value="InterPro"/>
</dbReference>
<evidence type="ECO:0000256" key="3">
    <source>
        <dbReference type="SAM" id="MobiDB-lite"/>
    </source>
</evidence>
<dbReference type="Pfam" id="PF13243">
    <property type="entry name" value="SQHop_cyclase_C"/>
    <property type="match status" value="1"/>
</dbReference>
<dbReference type="InterPro" id="IPR002365">
    <property type="entry name" value="Terpene_synthase_CS"/>
</dbReference>
<evidence type="ECO:0000313" key="6">
    <source>
        <dbReference type="EMBL" id="CAF1706612.1"/>
    </source>
</evidence>
<dbReference type="FunFam" id="1.50.10.20:FF:000011">
    <property type="entry name" value="Terpene cyclase/mutase family member"/>
    <property type="match status" value="1"/>
</dbReference>
<feature type="compositionally biased region" description="Basic and acidic residues" evidence="3">
    <location>
        <begin position="192"/>
        <end position="211"/>
    </location>
</feature>
<feature type="domain" description="Squalene cyclase C-terminal" evidence="5">
    <location>
        <begin position="492"/>
        <end position="741"/>
    </location>
</feature>
<dbReference type="GO" id="GO:0005811">
    <property type="term" value="C:lipid droplet"/>
    <property type="evidence" value="ECO:0007669"/>
    <property type="project" value="InterPro"/>
</dbReference>
<dbReference type="PROSITE" id="PS01074">
    <property type="entry name" value="TERPENE_SYNTHASES"/>
    <property type="match status" value="1"/>
</dbReference>